<dbReference type="PROSITE" id="PS50927">
    <property type="entry name" value="BULB_LECTIN"/>
    <property type="match status" value="1"/>
</dbReference>
<keyword evidence="4" id="KW-1185">Reference proteome</keyword>
<evidence type="ECO:0000256" key="1">
    <source>
        <dbReference type="SAM" id="SignalP"/>
    </source>
</evidence>
<feature type="chain" id="PRO_5026751351" description="Bulb-type lectin domain-containing protein" evidence="1">
    <location>
        <begin position="26"/>
        <end position="291"/>
    </location>
</feature>
<sequence length="291" mass="31323">MRLLSTMMLCGATALALLSGTSATAKSFLKSGEYLRNDQMLVSENRAFFAYMQGDGNFVVYKGTSFQDMYGALWATGAQGGGQYFAIQQGDGNFAIYKGTGPADNKGLVWDHRRTGANGQAFTILQDSGNLCTYKGTGPSDNKGLLWCSDKYATVTWLPDGKNIALAYHTSSRIVFDARNGGLALMNASQRYAFRPDGTIRQAADSSKCLRTEANGIVSLGKCDGSQYATGWIYNPADKSLRKANNPRACLMSGNDGANMSVPTYDAGHLCPLENPAPTANKDHARWVLVP</sequence>
<dbReference type="Gene3D" id="2.90.10.10">
    <property type="entry name" value="Bulb-type lectin domain"/>
    <property type="match status" value="2"/>
</dbReference>
<gene>
    <name evidence="3" type="ORF">DSM104440_01567</name>
</gene>
<dbReference type="KEGG" id="upl:DSM104440_01567"/>
<dbReference type="SUPFAM" id="SSF51110">
    <property type="entry name" value="alpha-D-mannose-specific plant lectins"/>
    <property type="match status" value="1"/>
</dbReference>
<dbReference type="InParanoid" id="A0A6M4H9N6"/>
<feature type="domain" description="Bulb-type lectin" evidence="2">
    <location>
        <begin position="26"/>
        <end position="146"/>
    </location>
</feature>
<dbReference type="AlphaFoldDB" id="A0A6M4H9N6"/>
<evidence type="ECO:0000259" key="2">
    <source>
        <dbReference type="PROSITE" id="PS50927"/>
    </source>
</evidence>
<dbReference type="RefSeq" id="WP_171161482.1">
    <property type="nucleotide sequence ID" value="NZ_CP053073.1"/>
</dbReference>
<feature type="signal peptide" evidence="1">
    <location>
        <begin position="1"/>
        <end position="25"/>
    </location>
</feature>
<proteinExistence type="predicted"/>
<dbReference type="SMART" id="SM00108">
    <property type="entry name" value="B_lectin"/>
    <property type="match status" value="1"/>
</dbReference>
<dbReference type="PROSITE" id="PS50231">
    <property type="entry name" value="RICIN_B_LECTIN"/>
    <property type="match status" value="1"/>
</dbReference>
<dbReference type="InterPro" id="IPR035992">
    <property type="entry name" value="Ricin_B-like_lectins"/>
</dbReference>
<dbReference type="InterPro" id="IPR001480">
    <property type="entry name" value="Bulb-type_lectin_dom"/>
</dbReference>
<evidence type="ECO:0000313" key="4">
    <source>
        <dbReference type="Proteomes" id="UP000503096"/>
    </source>
</evidence>
<dbReference type="InterPro" id="IPR036426">
    <property type="entry name" value="Bulb-type_lectin_dom_sf"/>
</dbReference>
<dbReference type="EMBL" id="CP053073">
    <property type="protein sequence ID" value="QJR14757.1"/>
    <property type="molecule type" value="Genomic_DNA"/>
</dbReference>
<protein>
    <recommendedName>
        <fullName evidence="2">Bulb-type lectin domain-containing protein</fullName>
    </recommendedName>
</protein>
<organism evidence="3 4">
    <name type="scientific">Usitatibacter palustris</name>
    <dbReference type="NCBI Taxonomy" id="2732487"/>
    <lineage>
        <taxon>Bacteria</taxon>
        <taxon>Pseudomonadati</taxon>
        <taxon>Pseudomonadota</taxon>
        <taxon>Betaproteobacteria</taxon>
        <taxon>Nitrosomonadales</taxon>
        <taxon>Usitatibacteraceae</taxon>
        <taxon>Usitatibacter</taxon>
    </lineage>
</organism>
<evidence type="ECO:0000313" key="3">
    <source>
        <dbReference type="EMBL" id="QJR14757.1"/>
    </source>
</evidence>
<reference evidence="3 4" key="1">
    <citation type="submission" date="2020-04" db="EMBL/GenBank/DDBJ databases">
        <title>Usitatibacter rugosus gen. nov., sp. nov. and Usitatibacter palustris sp. nov., novel members of Usitatibacteraceae fam. nov. within the order Nitrosomonadales isolated from soil.</title>
        <authorList>
            <person name="Huber K.J."/>
            <person name="Neumann-Schaal M."/>
            <person name="Geppert A."/>
            <person name="Luckner M."/>
            <person name="Wanner G."/>
            <person name="Overmann J."/>
        </authorList>
    </citation>
    <scope>NUCLEOTIDE SEQUENCE [LARGE SCALE GENOMIC DNA]</scope>
    <source>
        <strain evidence="3 4">Swamp67</strain>
    </source>
</reference>
<dbReference type="SUPFAM" id="SSF50370">
    <property type="entry name" value="Ricin B-like lectins"/>
    <property type="match status" value="1"/>
</dbReference>
<name>A0A6M4H9N6_9PROT</name>
<keyword evidence="1" id="KW-0732">Signal</keyword>
<accession>A0A6M4H9N6</accession>
<dbReference type="Proteomes" id="UP000503096">
    <property type="component" value="Chromosome"/>
</dbReference>
<dbReference type="Gene3D" id="2.80.10.50">
    <property type="match status" value="1"/>
</dbReference>